<dbReference type="EMBL" id="JAOPGA020000807">
    <property type="protein sequence ID" value="KAL0482022.1"/>
    <property type="molecule type" value="Genomic_DNA"/>
</dbReference>
<dbReference type="PROSITE" id="PS50920">
    <property type="entry name" value="SOLCAR"/>
    <property type="match status" value="3"/>
</dbReference>
<dbReference type="PANTHER" id="PTHR24089">
    <property type="entry name" value="SOLUTE CARRIER FAMILY 25"/>
    <property type="match status" value="1"/>
</dbReference>
<evidence type="ECO:0000256" key="5">
    <source>
        <dbReference type="PROSITE-ProRule" id="PRU00282"/>
    </source>
</evidence>
<protein>
    <submittedName>
        <fullName evidence="8">Nicotinamide adenine dinucleotide transporter</fullName>
    </submittedName>
</protein>
<proteinExistence type="inferred from homology"/>
<evidence type="ECO:0000256" key="1">
    <source>
        <dbReference type="ARBA" id="ARBA00004141"/>
    </source>
</evidence>
<feature type="repeat" description="Solcar" evidence="5">
    <location>
        <begin position="11"/>
        <end position="111"/>
    </location>
</feature>
<evidence type="ECO:0000256" key="2">
    <source>
        <dbReference type="ARBA" id="ARBA00022692"/>
    </source>
</evidence>
<dbReference type="InterPro" id="IPR023395">
    <property type="entry name" value="MCP_dom_sf"/>
</dbReference>
<dbReference type="Gene3D" id="1.50.40.10">
    <property type="entry name" value="Mitochondrial carrier domain"/>
    <property type="match status" value="2"/>
</dbReference>
<evidence type="ECO:0000313" key="8">
    <source>
        <dbReference type="EMBL" id="KAL0482022.1"/>
    </source>
</evidence>
<gene>
    <name evidence="8" type="ORF">AKO1_013291</name>
</gene>
<dbReference type="InterPro" id="IPR018108">
    <property type="entry name" value="MCP_transmembrane"/>
</dbReference>
<evidence type="ECO:0000313" key="9">
    <source>
        <dbReference type="Proteomes" id="UP001431209"/>
    </source>
</evidence>
<sequence>MEAIEECVEEDRYMNRMCAALISGVVNSFVTQPIDTAKTRMQISGYNATSRAHSSANILPSSTRNRPFRAMTQIYKREGFLALYRGLPPSMLVSCISASTFFPIYEKVKFVCSSYLERDRNHPFCIIPGVMTAWFASSALVTPFSVIRVRLQTQEKFIGPVKTIRDIYKNEGLKGFYAGYRCMMINSLLTSVHFSLYEPLRLTMSDRTGLPRYVCAGISSAISMSVVFTVTYPIDLVISRLQYQSRDKEYSGMLDAMSKIAKREGIKGLYAGLTAYWARFIVGTITTMGTMEFVLDKM</sequence>
<dbReference type="Proteomes" id="UP001431209">
    <property type="component" value="Unassembled WGS sequence"/>
</dbReference>
<dbReference type="GO" id="GO:0016020">
    <property type="term" value="C:membrane"/>
    <property type="evidence" value="ECO:0007669"/>
    <property type="project" value="UniProtKB-SubCell"/>
</dbReference>
<dbReference type="AlphaFoldDB" id="A0AAW2YY68"/>
<comment type="subcellular location">
    <subcellularLocation>
        <location evidence="1">Membrane</location>
        <topology evidence="1">Multi-pass membrane protein</topology>
    </subcellularLocation>
</comment>
<feature type="transmembrane region" description="Helical" evidence="7">
    <location>
        <begin position="276"/>
        <end position="295"/>
    </location>
</feature>
<feature type="transmembrane region" description="Helical" evidence="7">
    <location>
        <begin position="86"/>
        <end position="105"/>
    </location>
</feature>
<reference evidence="8 9" key="1">
    <citation type="submission" date="2024-03" db="EMBL/GenBank/DDBJ databases">
        <title>The Acrasis kona genome and developmental transcriptomes reveal deep origins of eukaryotic multicellular pathways.</title>
        <authorList>
            <person name="Sheikh S."/>
            <person name="Fu C.-J."/>
            <person name="Brown M.W."/>
            <person name="Baldauf S.L."/>
        </authorList>
    </citation>
    <scope>NUCLEOTIDE SEQUENCE [LARGE SCALE GENOMIC DNA]</scope>
    <source>
        <strain evidence="8 9">ATCC MYA-3509</strain>
    </source>
</reference>
<keyword evidence="7" id="KW-1133">Transmembrane helix</keyword>
<keyword evidence="6" id="KW-0813">Transport</keyword>
<evidence type="ECO:0000256" key="4">
    <source>
        <dbReference type="ARBA" id="ARBA00023136"/>
    </source>
</evidence>
<keyword evidence="4 5" id="KW-0472">Membrane</keyword>
<keyword evidence="9" id="KW-1185">Reference proteome</keyword>
<comment type="caution">
    <text evidence="8">The sequence shown here is derived from an EMBL/GenBank/DDBJ whole genome shotgun (WGS) entry which is preliminary data.</text>
</comment>
<accession>A0AAW2YY68</accession>
<organism evidence="8 9">
    <name type="scientific">Acrasis kona</name>
    <dbReference type="NCBI Taxonomy" id="1008807"/>
    <lineage>
        <taxon>Eukaryota</taxon>
        <taxon>Discoba</taxon>
        <taxon>Heterolobosea</taxon>
        <taxon>Tetramitia</taxon>
        <taxon>Eutetramitia</taxon>
        <taxon>Acrasidae</taxon>
        <taxon>Acrasis</taxon>
    </lineage>
</organism>
<feature type="transmembrane region" description="Helical" evidence="7">
    <location>
        <begin position="213"/>
        <end position="234"/>
    </location>
</feature>
<evidence type="ECO:0000256" key="3">
    <source>
        <dbReference type="ARBA" id="ARBA00022737"/>
    </source>
</evidence>
<keyword evidence="3" id="KW-0677">Repeat</keyword>
<comment type="similarity">
    <text evidence="6">Belongs to the mitochondrial carrier (TC 2.A.29) family.</text>
</comment>
<evidence type="ECO:0000256" key="7">
    <source>
        <dbReference type="SAM" id="Phobius"/>
    </source>
</evidence>
<dbReference type="SUPFAM" id="SSF103506">
    <property type="entry name" value="Mitochondrial carrier"/>
    <property type="match status" value="1"/>
</dbReference>
<feature type="repeat" description="Solcar" evidence="5">
    <location>
        <begin position="211"/>
        <end position="297"/>
    </location>
</feature>
<dbReference type="Pfam" id="PF00153">
    <property type="entry name" value="Mito_carr"/>
    <property type="match status" value="3"/>
</dbReference>
<feature type="transmembrane region" description="Helical" evidence="7">
    <location>
        <begin position="125"/>
        <end position="147"/>
    </location>
</feature>
<feature type="repeat" description="Solcar" evidence="5">
    <location>
        <begin position="120"/>
        <end position="203"/>
    </location>
</feature>
<name>A0AAW2YY68_9EUKA</name>
<evidence type="ECO:0000256" key="6">
    <source>
        <dbReference type="RuleBase" id="RU000488"/>
    </source>
</evidence>
<keyword evidence="2 5" id="KW-0812">Transmembrane</keyword>